<feature type="region of interest" description="Disordered" evidence="1">
    <location>
        <begin position="97"/>
        <end position="116"/>
    </location>
</feature>
<evidence type="ECO:0000313" key="3">
    <source>
        <dbReference type="Proteomes" id="UP001174909"/>
    </source>
</evidence>
<reference evidence="2" key="1">
    <citation type="submission" date="2023-03" db="EMBL/GenBank/DDBJ databases">
        <authorList>
            <person name="Steffen K."/>
            <person name="Cardenas P."/>
        </authorList>
    </citation>
    <scope>NUCLEOTIDE SEQUENCE</scope>
</reference>
<proteinExistence type="predicted"/>
<dbReference type="EMBL" id="CASHTH010002169">
    <property type="protein sequence ID" value="CAI8025629.1"/>
    <property type="molecule type" value="Genomic_DNA"/>
</dbReference>
<sequence>YSCGSFPLPVLVGPLIGGCTLRLGYSTTALGPRRLPGREKGPEEMEAVQESQQQVSEALQEYESLDRQLDQLADYMSVMESRSEQLTQDARQLLQEVREARTSRQNGAAATEAETD</sequence>
<evidence type="ECO:0000313" key="2">
    <source>
        <dbReference type="EMBL" id="CAI8025629.1"/>
    </source>
</evidence>
<name>A0AA35WMA4_GEOBA</name>
<dbReference type="AlphaFoldDB" id="A0AA35WMA4"/>
<evidence type="ECO:0000256" key="1">
    <source>
        <dbReference type="SAM" id="MobiDB-lite"/>
    </source>
</evidence>
<organism evidence="2 3">
    <name type="scientific">Geodia barretti</name>
    <name type="common">Barrett's horny sponge</name>
    <dbReference type="NCBI Taxonomy" id="519541"/>
    <lineage>
        <taxon>Eukaryota</taxon>
        <taxon>Metazoa</taxon>
        <taxon>Porifera</taxon>
        <taxon>Demospongiae</taxon>
        <taxon>Heteroscleromorpha</taxon>
        <taxon>Tetractinellida</taxon>
        <taxon>Astrophorina</taxon>
        <taxon>Geodiidae</taxon>
        <taxon>Geodia</taxon>
    </lineage>
</organism>
<keyword evidence="3" id="KW-1185">Reference proteome</keyword>
<accession>A0AA35WMA4</accession>
<gene>
    <name evidence="2" type="ORF">GBAR_LOCUS14778</name>
</gene>
<protein>
    <submittedName>
        <fullName evidence="2">Uncharacterized protein</fullName>
    </submittedName>
</protein>
<feature type="non-terminal residue" evidence="2">
    <location>
        <position position="116"/>
    </location>
</feature>
<comment type="caution">
    <text evidence="2">The sequence shown here is derived from an EMBL/GenBank/DDBJ whole genome shotgun (WGS) entry which is preliminary data.</text>
</comment>
<dbReference type="Proteomes" id="UP001174909">
    <property type="component" value="Unassembled WGS sequence"/>
</dbReference>